<evidence type="ECO:0000256" key="1">
    <source>
        <dbReference type="SAM" id="Phobius"/>
    </source>
</evidence>
<keyword evidence="1" id="KW-0812">Transmembrane</keyword>
<proteinExistence type="predicted"/>
<comment type="caution">
    <text evidence="2">The sequence shown here is derived from an EMBL/GenBank/DDBJ whole genome shotgun (WGS) entry which is preliminary data.</text>
</comment>
<feature type="transmembrane region" description="Helical" evidence="1">
    <location>
        <begin position="38"/>
        <end position="56"/>
    </location>
</feature>
<keyword evidence="1" id="KW-0472">Membrane</keyword>
<evidence type="ECO:0000313" key="2">
    <source>
        <dbReference type="EMBL" id="PSN97636.1"/>
    </source>
</evidence>
<dbReference type="EMBL" id="NEXK01000010">
    <property type="protein sequence ID" value="PSN97636.1"/>
    <property type="molecule type" value="Genomic_DNA"/>
</dbReference>
<feature type="transmembrane region" description="Helical" evidence="1">
    <location>
        <begin position="12"/>
        <end position="32"/>
    </location>
</feature>
<accession>A0A2R6BG88</accession>
<reference evidence="2 3" key="1">
    <citation type="submission" date="2017-04" db="EMBL/GenBank/DDBJ databases">
        <title>Novel microbial lineages endemic to geothermal iron-oxide mats fill important gaps in the evolutionary history of Archaea.</title>
        <authorList>
            <person name="Jay Z.J."/>
            <person name="Beam J.P."/>
            <person name="Dlakic M."/>
            <person name="Rusch D.B."/>
            <person name="Kozubal M.A."/>
            <person name="Inskeep W.P."/>
        </authorList>
    </citation>
    <scope>NUCLEOTIDE SEQUENCE [LARGE SCALE GENOMIC DNA]</scope>
    <source>
        <strain evidence="2">ECH_B_SAG-C16</strain>
    </source>
</reference>
<dbReference type="AlphaFoldDB" id="A0A2R6BG88"/>
<gene>
    <name evidence="2" type="ORF">B9Q09_00515</name>
</gene>
<name>A0A2R6BG88_9ARCH</name>
<organism evidence="2 3">
    <name type="scientific">Candidatus Marsarchaeota G2 archaeon ECH_B_SAG-C16</name>
    <dbReference type="NCBI Taxonomy" id="1978163"/>
    <lineage>
        <taxon>Archaea</taxon>
        <taxon>Candidatus Marsarchaeota</taxon>
        <taxon>Candidatus Marsarchaeota group 2</taxon>
    </lineage>
</organism>
<feature type="transmembrane region" description="Helical" evidence="1">
    <location>
        <begin position="63"/>
        <end position="90"/>
    </location>
</feature>
<sequence length="96" mass="10638">GLSIGLTNPLQIGWWLAVGITLVSLFGYYFALGFFSGILSWVLSFSYVASLFRFRLLGVFRAVCLASAAVLLAFTGFFLYELLGLIRLYLSVAHFL</sequence>
<evidence type="ECO:0008006" key="4">
    <source>
        <dbReference type="Google" id="ProtNLM"/>
    </source>
</evidence>
<evidence type="ECO:0000313" key="3">
    <source>
        <dbReference type="Proteomes" id="UP000240681"/>
    </source>
</evidence>
<keyword evidence="1" id="KW-1133">Transmembrane helix</keyword>
<dbReference type="Proteomes" id="UP000240681">
    <property type="component" value="Unassembled WGS sequence"/>
</dbReference>
<feature type="non-terminal residue" evidence="2">
    <location>
        <position position="1"/>
    </location>
</feature>
<protein>
    <recommendedName>
        <fullName evidence="4">Lysine transporter LysE</fullName>
    </recommendedName>
</protein>